<dbReference type="InterPro" id="IPR038213">
    <property type="entry name" value="IFI6/IFI27-like_sf"/>
</dbReference>
<keyword evidence="4 6" id="KW-1133">Transmembrane helix</keyword>
<dbReference type="EMBL" id="CAJVQA010017643">
    <property type="protein sequence ID" value="CAG8749797.1"/>
    <property type="molecule type" value="Genomic_DNA"/>
</dbReference>
<sequence>MASILTLSLTIGGIIFAPTAVVYFVRAIGFGSSGILARSFAAQMMSYLYGGATATGSIVSILQSVGAAGHSFGSMIAWRLAVAFIINTWHVMTYLAFVYQLVTAYISGL</sequence>
<dbReference type="Pfam" id="PF06140">
    <property type="entry name" value="Ifi-6-16"/>
    <property type="match status" value="1"/>
</dbReference>
<evidence type="ECO:0000256" key="4">
    <source>
        <dbReference type="ARBA" id="ARBA00022989"/>
    </source>
</evidence>
<keyword evidence="8" id="KW-1185">Reference proteome</keyword>
<dbReference type="AlphaFoldDB" id="A0A9N9ITQ9"/>
<evidence type="ECO:0000256" key="2">
    <source>
        <dbReference type="ARBA" id="ARBA00007262"/>
    </source>
</evidence>
<dbReference type="Proteomes" id="UP000789759">
    <property type="component" value="Unassembled WGS sequence"/>
</dbReference>
<evidence type="ECO:0000256" key="3">
    <source>
        <dbReference type="ARBA" id="ARBA00022692"/>
    </source>
</evidence>
<keyword evidence="5 6" id="KW-0472">Membrane</keyword>
<comment type="similarity">
    <text evidence="2">Belongs to the IFI6/IFI27 family.</text>
</comment>
<evidence type="ECO:0000256" key="1">
    <source>
        <dbReference type="ARBA" id="ARBA00004141"/>
    </source>
</evidence>
<keyword evidence="3 6" id="KW-0812">Transmembrane</keyword>
<feature type="transmembrane region" description="Helical" evidence="6">
    <location>
        <begin position="6"/>
        <end position="25"/>
    </location>
</feature>
<dbReference type="PANTHER" id="PTHR16932:SF18">
    <property type="entry name" value="INTERFERON, ALPHA-INDUCIBLE PROTEIN 27-LIKE 2"/>
    <property type="match status" value="1"/>
</dbReference>
<evidence type="ECO:0000313" key="7">
    <source>
        <dbReference type="EMBL" id="CAG8749797.1"/>
    </source>
</evidence>
<dbReference type="GO" id="GO:0016020">
    <property type="term" value="C:membrane"/>
    <property type="evidence" value="ECO:0007669"/>
    <property type="project" value="UniProtKB-SubCell"/>
</dbReference>
<dbReference type="InterPro" id="IPR009311">
    <property type="entry name" value="IFI6/IFI27-like"/>
</dbReference>
<proteinExistence type="inferred from homology"/>
<evidence type="ECO:0000256" key="5">
    <source>
        <dbReference type="ARBA" id="ARBA00023136"/>
    </source>
</evidence>
<name>A0A9N9ITQ9_9GLOM</name>
<gene>
    <name evidence="7" type="ORF">CPELLU_LOCUS14630</name>
</gene>
<evidence type="ECO:0000313" key="8">
    <source>
        <dbReference type="Proteomes" id="UP000789759"/>
    </source>
</evidence>
<accession>A0A9N9ITQ9</accession>
<dbReference type="PANTHER" id="PTHR16932">
    <property type="entry name" value="INTERFERON ALPHA-INDUCIBLE PROTEIN 27"/>
    <property type="match status" value="1"/>
</dbReference>
<evidence type="ECO:0000256" key="6">
    <source>
        <dbReference type="SAM" id="Phobius"/>
    </source>
</evidence>
<feature type="transmembrane region" description="Helical" evidence="6">
    <location>
        <begin position="46"/>
        <end position="65"/>
    </location>
</feature>
<dbReference type="OrthoDB" id="440424at2759"/>
<feature type="transmembrane region" description="Helical" evidence="6">
    <location>
        <begin position="77"/>
        <end position="102"/>
    </location>
</feature>
<comment type="caution">
    <text evidence="7">The sequence shown here is derived from an EMBL/GenBank/DDBJ whole genome shotgun (WGS) entry which is preliminary data.</text>
</comment>
<protein>
    <submittedName>
        <fullName evidence="7">20534_t:CDS:1</fullName>
    </submittedName>
</protein>
<comment type="subcellular location">
    <subcellularLocation>
        <location evidence="1">Membrane</location>
        <topology evidence="1">Multi-pass membrane protein</topology>
    </subcellularLocation>
</comment>
<organism evidence="7 8">
    <name type="scientific">Cetraspora pellucida</name>
    <dbReference type="NCBI Taxonomy" id="1433469"/>
    <lineage>
        <taxon>Eukaryota</taxon>
        <taxon>Fungi</taxon>
        <taxon>Fungi incertae sedis</taxon>
        <taxon>Mucoromycota</taxon>
        <taxon>Glomeromycotina</taxon>
        <taxon>Glomeromycetes</taxon>
        <taxon>Diversisporales</taxon>
        <taxon>Gigasporaceae</taxon>
        <taxon>Cetraspora</taxon>
    </lineage>
</organism>
<dbReference type="Gene3D" id="6.10.110.10">
    <property type="match status" value="1"/>
</dbReference>
<reference evidence="7" key="1">
    <citation type="submission" date="2021-06" db="EMBL/GenBank/DDBJ databases">
        <authorList>
            <person name="Kallberg Y."/>
            <person name="Tangrot J."/>
            <person name="Rosling A."/>
        </authorList>
    </citation>
    <scope>NUCLEOTIDE SEQUENCE</scope>
    <source>
        <strain evidence="7">FL966</strain>
    </source>
</reference>